<dbReference type="Pfam" id="PF07784">
    <property type="entry name" value="DUF1622"/>
    <property type="match status" value="1"/>
</dbReference>
<dbReference type="AlphaFoldDB" id="A0A410RSA0"/>
<feature type="transmembrane region" description="Helical" evidence="1">
    <location>
        <begin position="52"/>
        <end position="70"/>
    </location>
</feature>
<dbReference type="PANTHER" id="PTHR38468">
    <property type="entry name" value="SLL0939 PROTEIN"/>
    <property type="match status" value="1"/>
</dbReference>
<keyword evidence="1" id="KW-0472">Membrane</keyword>
<dbReference type="Proteomes" id="UP000288758">
    <property type="component" value="Chromosome"/>
</dbReference>
<accession>A0A410RSA0</accession>
<evidence type="ECO:0000313" key="3">
    <source>
        <dbReference type="Proteomes" id="UP000288758"/>
    </source>
</evidence>
<keyword evidence="1" id="KW-1133">Transmembrane helix</keyword>
<keyword evidence="1" id="KW-0812">Transmembrane</keyword>
<feature type="transmembrane region" description="Helical" evidence="1">
    <location>
        <begin position="6"/>
        <end position="32"/>
    </location>
</feature>
<dbReference type="RefSeq" id="WP_128796587.1">
    <property type="nucleotide sequence ID" value="NZ_CP034669.1"/>
</dbReference>
<name>A0A410RSA0_CORCK</name>
<sequence length="124" mass="13497">MRFEVLVALAAQLFDASGVGVMVVGTVVSVALVLRDARGPRRAEAYRQLRHYLGRAILLGLELLVAADIIRTVAGAPTLRQVLILGLIVLIRTFLSFTLEVEIDRRWPWQSKPGSEGGPGPPRA</sequence>
<feature type="transmembrane region" description="Helical" evidence="1">
    <location>
        <begin position="82"/>
        <end position="101"/>
    </location>
</feature>
<reference evidence="2 3" key="1">
    <citation type="submission" date="2018-12" db="EMBL/GenBank/DDBJ databases">
        <title>Complete Genome Sequence of the Corallopyronin A producing Myxobacterium Corallococcus coralloides B035.</title>
        <authorList>
            <person name="Bouhired S.M."/>
            <person name="Rupp O."/>
            <person name="Blom J."/>
            <person name="Schaeberle T.F."/>
            <person name="Kehraus S."/>
            <person name="Schiefer A."/>
            <person name="Pfarr K."/>
            <person name="Goesmann A."/>
            <person name="Hoerauf A."/>
            <person name="Koenig G.M."/>
        </authorList>
    </citation>
    <scope>NUCLEOTIDE SEQUENCE [LARGE SCALE GENOMIC DNA]</scope>
    <source>
        <strain evidence="2 3">B035</strain>
    </source>
</reference>
<evidence type="ECO:0000256" key="1">
    <source>
        <dbReference type="SAM" id="Phobius"/>
    </source>
</evidence>
<organism evidence="2 3">
    <name type="scientific">Corallococcus coralloides</name>
    <name type="common">Myxococcus coralloides</name>
    <dbReference type="NCBI Taxonomy" id="184914"/>
    <lineage>
        <taxon>Bacteria</taxon>
        <taxon>Pseudomonadati</taxon>
        <taxon>Myxococcota</taxon>
        <taxon>Myxococcia</taxon>
        <taxon>Myxococcales</taxon>
        <taxon>Cystobacterineae</taxon>
        <taxon>Myxococcaceae</taxon>
        <taxon>Corallococcus</taxon>
    </lineage>
</organism>
<dbReference type="InterPro" id="IPR012427">
    <property type="entry name" value="DUF1622"/>
</dbReference>
<evidence type="ECO:0000313" key="2">
    <source>
        <dbReference type="EMBL" id="QAT84691.1"/>
    </source>
</evidence>
<gene>
    <name evidence="2" type="ORF">EJ065_3124</name>
</gene>
<dbReference type="PANTHER" id="PTHR38468:SF1">
    <property type="entry name" value="SLL0939 PROTEIN"/>
    <property type="match status" value="1"/>
</dbReference>
<evidence type="ECO:0008006" key="4">
    <source>
        <dbReference type="Google" id="ProtNLM"/>
    </source>
</evidence>
<dbReference type="EMBL" id="CP034669">
    <property type="protein sequence ID" value="QAT84691.1"/>
    <property type="molecule type" value="Genomic_DNA"/>
</dbReference>
<proteinExistence type="predicted"/>
<protein>
    <recommendedName>
        <fullName evidence="4">DUF1622 domain-containing protein</fullName>
    </recommendedName>
</protein>